<evidence type="ECO:0000256" key="5">
    <source>
        <dbReference type="ARBA" id="ARBA00022840"/>
    </source>
</evidence>
<evidence type="ECO:0000256" key="4">
    <source>
        <dbReference type="ARBA" id="ARBA00022755"/>
    </source>
</evidence>
<dbReference type="InterPro" id="IPR003850">
    <property type="entry name" value="PurS"/>
</dbReference>
<protein>
    <recommendedName>
        <fullName evidence="6">Phosphoribosylformylglycinamidine synthase subunit PurS</fullName>
        <shortName evidence="6">FGAM synthase</shortName>
        <ecNumber evidence="6">6.3.5.3</ecNumber>
    </recommendedName>
    <alternativeName>
        <fullName evidence="6">Formylglycinamide ribonucleotide amidotransferase subunit III</fullName>
        <shortName evidence="6">FGAR amidotransferase III</shortName>
        <shortName evidence="6">FGAR-AT III</shortName>
    </alternativeName>
    <alternativeName>
        <fullName evidence="6">Phosphoribosylformylglycinamidine synthase subunit III</fullName>
    </alternativeName>
</protein>
<dbReference type="GO" id="GO:0004642">
    <property type="term" value="F:phosphoribosylformylglycinamidine synthase activity"/>
    <property type="evidence" value="ECO:0007669"/>
    <property type="project" value="UniProtKB-UniRule"/>
</dbReference>
<reference evidence="8" key="2">
    <citation type="submission" date="2023-02" db="EMBL/GenBank/DDBJ databases">
        <title>Complete genome sequence of Lactobacillus ruminis CACC888 isolated from Pig feces.</title>
        <authorList>
            <person name="Park S."/>
            <person name="Park M.A."/>
            <person name="Kim D.-H."/>
            <person name="Kim Y."/>
        </authorList>
    </citation>
    <scope>NUCLEOTIDE SEQUENCE</scope>
    <source>
        <strain evidence="8">CACC888</strain>
    </source>
</reference>
<comment type="subcellular location">
    <subcellularLocation>
        <location evidence="6">Cytoplasm</location>
    </subcellularLocation>
</comment>
<dbReference type="OMA" id="NPVMENY"/>
<dbReference type="RefSeq" id="WP_003697995.1">
    <property type="nucleotide sequence ID" value="NZ_CABKOX010000001.1"/>
</dbReference>
<evidence type="ECO:0000256" key="2">
    <source>
        <dbReference type="ARBA" id="ARBA00022598"/>
    </source>
</evidence>
<comment type="subunit">
    <text evidence="6">Part of the FGAM synthase complex composed of 1 PurL, 1 PurQ and 2 PurS subunits.</text>
</comment>
<dbReference type="EC" id="6.3.5.3" evidence="6"/>
<evidence type="ECO:0000313" key="9">
    <source>
        <dbReference type="Proteomes" id="UP000260790"/>
    </source>
</evidence>
<gene>
    <name evidence="6 8" type="primary">purS</name>
    <name evidence="7" type="ORF">DXD09_07840</name>
    <name evidence="8" type="ORF">PSR59_08190</name>
</gene>
<dbReference type="Gene3D" id="3.30.1280.10">
    <property type="entry name" value="Phosphoribosylformylglycinamidine synthase subunit PurS"/>
    <property type="match status" value="1"/>
</dbReference>
<evidence type="ECO:0000256" key="1">
    <source>
        <dbReference type="ARBA" id="ARBA00022490"/>
    </source>
</evidence>
<accession>A0A0G8G687</accession>
<comment type="function">
    <text evidence="6">Part of the phosphoribosylformylglycinamidine synthase complex involved in the purines biosynthetic pathway. Catalyzes the ATP-dependent conversion of formylglycinamide ribonucleotide (FGAR) and glutamine to yield formylglycinamidine ribonucleotide (FGAM) and glutamate. The FGAM synthase complex is composed of three subunits. PurQ produces an ammonia molecule by converting glutamine to glutamate. PurL transfers the ammonia molecule to FGAR to form FGAM in an ATP-dependent manner. PurS interacts with PurQ and PurL and is thought to assist in the transfer of the ammonia molecule from PurQ to PurL.</text>
</comment>
<keyword evidence="2 6" id="KW-0436">Ligase</keyword>
<name>A0A0G8G687_9LACO</name>
<dbReference type="GeneID" id="29801640"/>
<sequence>MVNVRIYVTYKESVFDPQGDTIKNAIHALGHDEVENVKVGKFFDVVINPEKKDVETSVKEISEELLVNFNLETYRYEVLGGLD</sequence>
<proteinExistence type="inferred from homology"/>
<dbReference type="PANTHER" id="PTHR34696:SF1">
    <property type="entry name" value="PHOSPHORIBOSYLFORMYLGLYCINAMIDINE SYNTHASE SUBUNIT PURS"/>
    <property type="match status" value="1"/>
</dbReference>
<dbReference type="Proteomes" id="UP000260790">
    <property type="component" value="Unassembled WGS sequence"/>
</dbReference>
<dbReference type="InterPro" id="IPR036604">
    <property type="entry name" value="PurS-like_sf"/>
</dbReference>
<reference evidence="7 9" key="1">
    <citation type="submission" date="2018-08" db="EMBL/GenBank/DDBJ databases">
        <title>A genome reference for cultivated species of the human gut microbiota.</title>
        <authorList>
            <person name="Zou Y."/>
            <person name="Xue W."/>
            <person name="Luo G."/>
        </authorList>
    </citation>
    <scope>NUCLEOTIDE SEQUENCE [LARGE SCALE GENOMIC DNA]</scope>
    <source>
        <strain evidence="7 9">TF10-9AT</strain>
    </source>
</reference>
<dbReference type="AlphaFoldDB" id="A0A0G8G687"/>
<dbReference type="GO" id="GO:0005524">
    <property type="term" value="F:ATP binding"/>
    <property type="evidence" value="ECO:0007669"/>
    <property type="project" value="UniProtKB-UniRule"/>
</dbReference>
<dbReference type="GO" id="GO:0006189">
    <property type="term" value="P:'de novo' IMP biosynthetic process"/>
    <property type="evidence" value="ECO:0007669"/>
    <property type="project" value="UniProtKB-UniRule"/>
</dbReference>
<keyword evidence="3 6" id="KW-0547">Nucleotide-binding</keyword>
<evidence type="ECO:0000313" key="8">
    <source>
        <dbReference type="EMBL" id="WDC81609.1"/>
    </source>
</evidence>
<dbReference type="NCBIfam" id="TIGR00302">
    <property type="entry name" value="phosphoribosylformylglycinamidine synthase subunit PurS"/>
    <property type="match status" value="1"/>
</dbReference>
<dbReference type="SUPFAM" id="SSF82697">
    <property type="entry name" value="PurS-like"/>
    <property type="match status" value="1"/>
</dbReference>
<organism evidence="7 9">
    <name type="scientific">Ligilactobacillus ruminis</name>
    <dbReference type="NCBI Taxonomy" id="1623"/>
    <lineage>
        <taxon>Bacteria</taxon>
        <taxon>Bacillati</taxon>
        <taxon>Bacillota</taxon>
        <taxon>Bacilli</taxon>
        <taxon>Lactobacillales</taxon>
        <taxon>Lactobacillaceae</taxon>
        <taxon>Ligilactobacillus</taxon>
    </lineage>
</organism>
<keyword evidence="5 6" id="KW-0067">ATP-binding</keyword>
<comment type="catalytic activity">
    <reaction evidence="6">
        <text>N(2)-formyl-N(1)-(5-phospho-beta-D-ribosyl)glycinamide + L-glutamine + ATP + H2O = 2-formamido-N(1)-(5-O-phospho-beta-D-ribosyl)acetamidine + L-glutamate + ADP + phosphate + H(+)</text>
        <dbReference type="Rhea" id="RHEA:17129"/>
        <dbReference type="ChEBI" id="CHEBI:15377"/>
        <dbReference type="ChEBI" id="CHEBI:15378"/>
        <dbReference type="ChEBI" id="CHEBI:29985"/>
        <dbReference type="ChEBI" id="CHEBI:30616"/>
        <dbReference type="ChEBI" id="CHEBI:43474"/>
        <dbReference type="ChEBI" id="CHEBI:58359"/>
        <dbReference type="ChEBI" id="CHEBI:147286"/>
        <dbReference type="ChEBI" id="CHEBI:147287"/>
        <dbReference type="ChEBI" id="CHEBI:456216"/>
        <dbReference type="EC" id="6.3.5.3"/>
    </reaction>
</comment>
<dbReference type="HAMAP" id="MF_01926">
    <property type="entry name" value="PurS"/>
    <property type="match status" value="1"/>
</dbReference>
<comment type="similarity">
    <text evidence="6">Belongs to the PurS family.</text>
</comment>
<dbReference type="PANTHER" id="PTHR34696">
    <property type="entry name" value="PHOSPHORIBOSYLFORMYLGLYCINAMIDINE SYNTHASE SUBUNIT PURS"/>
    <property type="match status" value="1"/>
</dbReference>
<keyword evidence="1 6" id="KW-0963">Cytoplasm</keyword>
<dbReference type="EMBL" id="CP117692">
    <property type="protein sequence ID" value="WDC81609.1"/>
    <property type="molecule type" value="Genomic_DNA"/>
</dbReference>
<evidence type="ECO:0000313" key="7">
    <source>
        <dbReference type="EMBL" id="RGK45801.1"/>
    </source>
</evidence>
<dbReference type="Pfam" id="PF02700">
    <property type="entry name" value="PurS"/>
    <property type="match status" value="1"/>
</dbReference>
<dbReference type="GO" id="GO:0005737">
    <property type="term" value="C:cytoplasm"/>
    <property type="evidence" value="ECO:0007669"/>
    <property type="project" value="UniProtKB-SubCell"/>
</dbReference>
<dbReference type="UniPathway" id="UPA00074">
    <property type="reaction ID" value="UER00128"/>
</dbReference>
<dbReference type="EMBL" id="QSQR01000008">
    <property type="protein sequence ID" value="RGK45801.1"/>
    <property type="molecule type" value="Genomic_DNA"/>
</dbReference>
<keyword evidence="4 6" id="KW-0658">Purine biosynthesis</keyword>
<evidence type="ECO:0000256" key="3">
    <source>
        <dbReference type="ARBA" id="ARBA00022741"/>
    </source>
</evidence>
<comment type="pathway">
    <text evidence="6">Purine metabolism; IMP biosynthesis via de novo pathway; 5-amino-1-(5-phospho-D-ribosyl)imidazole from N(2)-formyl-N(1)-(5-phospho-D-ribosyl)glycinamide: step 1/2.</text>
</comment>
<dbReference type="Proteomes" id="UP001222683">
    <property type="component" value="Chromosome"/>
</dbReference>
<evidence type="ECO:0000256" key="6">
    <source>
        <dbReference type="HAMAP-Rule" id="MF_01926"/>
    </source>
</evidence>
<dbReference type="NCBIfam" id="NF004630">
    <property type="entry name" value="PRK05974.1"/>
    <property type="match status" value="1"/>
</dbReference>